<dbReference type="HOGENOM" id="CLU_000604_36_0_6"/>
<organism evidence="6 7">
    <name type="scientific">Serratia odorifera DSM 4582</name>
    <dbReference type="NCBI Taxonomy" id="667129"/>
    <lineage>
        <taxon>Bacteria</taxon>
        <taxon>Pseudomonadati</taxon>
        <taxon>Pseudomonadota</taxon>
        <taxon>Gammaproteobacteria</taxon>
        <taxon>Enterobacterales</taxon>
        <taxon>Yersiniaceae</taxon>
        <taxon>Serratia</taxon>
    </lineage>
</organism>
<evidence type="ECO:0000256" key="1">
    <source>
        <dbReference type="ARBA" id="ARBA00022737"/>
    </source>
</evidence>
<dbReference type="PROSITE" id="PS50893">
    <property type="entry name" value="ABC_TRANSPORTER_2"/>
    <property type="match status" value="1"/>
</dbReference>
<gene>
    <name evidence="6" type="ORF">HMPREF0758_3742</name>
</gene>
<protein>
    <submittedName>
        <fullName evidence="6">ABC transporter, ATP-binding protein</fullName>
        <ecNumber evidence="6">3.6.3.41</ecNumber>
    </submittedName>
</protein>
<keyword evidence="7" id="KW-1185">Reference proteome</keyword>
<dbReference type="Pfam" id="PF00005">
    <property type="entry name" value="ABC_tran"/>
    <property type="match status" value="2"/>
</dbReference>
<dbReference type="InterPro" id="IPR003439">
    <property type="entry name" value="ABC_transporter-like_ATP-bd"/>
</dbReference>
<evidence type="ECO:0000256" key="2">
    <source>
        <dbReference type="ARBA" id="ARBA00022741"/>
    </source>
</evidence>
<dbReference type="InterPro" id="IPR027417">
    <property type="entry name" value="P-loop_NTPase"/>
</dbReference>
<feature type="coiled-coil region" evidence="4">
    <location>
        <begin position="142"/>
        <end position="203"/>
    </location>
</feature>
<evidence type="ECO:0000313" key="7">
    <source>
        <dbReference type="Proteomes" id="UP000005723"/>
    </source>
</evidence>
<dbReference type="EMBL" id="ADBY01000052">
    <property type="protein sequence ID" value="EFE94508.1"/>
    <property type="molecule type" value="Genomic_DNA"/>
</dbReference>
<keyword evidence="1" id="KW-0677">Repeat</keyword>
<sequence>MARVEQHLPPQLNDSTLLEALLEQLPSGERQTRRWQAETLLASVGFEERQWPLAAGTLSGGQHTRLLLARALIAEPDLLLLDEPSNHLDLPTLLWLERFLQRWPGSFVLVSHDRRLLDNVTNCTWVLRDKTLSFIRLPCSLARQALAERDSADANRRQSEQKEIDRLAGSAKRLALWGSVYDNEKLARKAKQMEKQVTRLKEDQTQLTVGSQWRLELRGEALPADRLLALSALQVRPAAQAPVLFSLDRLWVKSGDRIALVGRNGGGKSSLLQLLWQIYQRPEAATEGVIFHPRVRVGYYDQRLQQLRDDDSLIDALAPFAPLSDEQRKKALIDAGFPYLRHRQTVGTLSGGERSRLLFIGLTLANYSLLLLDEPTNHLDIEGKEQLAQTLQNFCGAVIMVSHDRDLIEQSCNRFWLIDRQRLEQWHDLPAIYARLAETPPPCQPAHAALNAQQAQDEPDQQDRLLAELVALESKLADDLARRPKHQKPALQRQWRQQIARLSALLGLA</sequence>
<dbReference type="PROSITE" id="PS00211">
    <property type="entry name" value="ABC_TRANSPORTER_1"/>
    <property type="match status" value="1"/>
</dbReference>
<dbReference type="GO" id="GO:0016887">
    <property type="term" value="F:ATP hydrolysis activity"/>
    <property type="evidence" value="ECO:0007669"/>
    <property type="project" value="InterPro"/>
</dbReference>
<accession>D4E6E2</accession>
<dbReference type="EC" id="3.6.3.41" evidence="6"/>
<dbReference type="PANTHER" id="PTHR19211:SF14">
    <property type="entry name" value="ATP-BINDING CASSETTE SUB-FAMILY F MEMBER 1"/>
    <property type="match status" value="1"/>
</dbReference>
<dbReference type="GO" id="GO:0005524">
    <property type="term" value="F:ATP binding"/>
    <property type="evidence" value="ECO:0007669"/>
    <property type="project" value="UniProtKB-KW"/>
</dbReference>
<dbReference type="Gene3D" id="3.40.50.300">
    <property type="entry name" value="P-loop containing nucleotide triphosphate hydrolases"/>
    <property type="match status" value="2"/>
</dbReference>
<dbReference type="SMART" id="SM00382">
    <property type="entry name" value="AAA"/>
    <property type="match status" value="2"/>
</dbReference>
<dbReference type="STRING" id="667129.HMPREF0758_3742"/>
<keyword evidence="6" id="KW-0378">Hydrolase</keyword>
<evidence type="ECO:0000313" key="6">
    <source>
        <dbReference type="EMBL" id="EFE94508.1"/>
    </source>
</evidence>
<dbReference type="InterPro" id="IPR017871">
    <property type="entry name" value="ABC_transporter-like_CS"/>
</dbReference>
<evidence type="ECO:0000256" key="3">
    <source>
        <dbReference type="ARBA" id="ARBA00022840"/>
    </source>
</evidence>
<keyword evidence="3 6" id="KW-0067">ATP-binding</keyword>
<dbReference type="AlphaFoldDB" id="D4E6E2"/>
<evidence type="ECO:0000259" key="5">
    <source>
        <dbReference type="PROSITE" id="PS50893"/>
    </source>
</evidence>
<dbReference type="Proteomes" id="UP000005723">
    <property type="component" value="Unassembled WGS sequence"/>
</dbReference>
<dbReference type="InterPro" id="IPR003593">
    <property type="entry name" value="AAA+_ATPase"/>
</dbReference>
<dbReference type="SUPFAM" id="SSF52540">
    <property type="entry name" value="P-loop containing nucleoside triphosphate hydrolases"/>
    <property type="match status" value="2"/>
</dbReference>
<proteinExistence type="predicted"/>
<dbReference type="CDD" id="cd03221">
    <property type="entry name" value="ABCF_EF-3"/>
    <property type="match status" value="2"/>
</dbReference>
<keyword evidence="2" id="KW-0547">Nucleotide-binding</keyword>
<evidence type="ECO:0000256" key="4">
    <source>
        <dbReference type="SAM" id="Coils"/>
    </source>
</evidence>
<name>D4E6E2_SEROD</name>
<reference evidence="6 7" key="1">
    <citation type="submission" date="2010-01" db="EMBL/GenBank/DDBJ databases">
        <authorList>
            <person name="Muzny D."/>
            <person name="Qin X."/>
            <person name="Deng J."/>
            <person name="Jiang H."/>
            <person name="Liu Y."/>
            <person name="Qu J."/>
            <person name="Song X.-Z."/>
            <person name="Zhang L."/>
            <person name="Thornton R."/>
            <person name="Coyle M."/>
            <person name="Francisco L."/>
            <person name="Jackson L."/>
            <person name="Javaid M."/>
            <person name="Korchina V."/>
            <person name="Kovar C."/>
            <person name="Mata R."/>
            <person name="Mathew T."/>
            <person name="Ngo R."/>
            <person name="Nguyen L."/>
            <person name="Nguyen N."/>
            <person name="Okwuonu G."/>
            <person name="Ongeri F."/>
            <person name="Pham C."/>
            <person name="Simmons D."/>
            <person name="Wilczek-Boney K."/>
            <person name="Hale W."/>
            <person name="Jakkamsetti A."/>
            <person name="Pham P."/>
            <person name="Ruth R."/>
            <person name="San Lucas F."/>
            <person name="Warren J."/>
            <person name="Zhang J."/>
            <person name="Zhao Z."/>
            <person name="Zhou C."/>
            <person name="Zhu D."/>
            <person name="Lee S."/>
            <person name="Bess C."/>
            <person name="Blankenburg K."/>
            <person name="Forbes L."/>
            <person name="Fu Q."/>
            <person name="Gubbala S."/>
            <person name="Hirani K."/>
            <person name="Jayaseelan J.C."/>
            <person name="Lara F."/>
            <person name="Munidasa M."/>
            <person name="Palculict T."/>
            <person name="Patil S."/>
            <person name="Pu L.-L."/>
            <person name="Saada N."/>
            <person name="Tang L."/>
            <person name="Weissenberger G."/>
            <person name="Zhu Y."/>
            <person name="Hemphill L."/>
            <person name="Shang Y."/>
            <person name="Youmans B."/>
            <person name="Ayvaz T."/>
            <person name="Ross M."/>
            <person name="Santibanez J."/>
            <person name="Aqrawi P."/>
            <person name="Gross S."/>
            <person name="Joshi V."/>
            <person name="Fowler G."/>
            <person name="Nazareth L."/>
            <person name="Reid J."/>
            <person name="Worley K."/>
            <person name="Petrosino J."/>
            <person name="Highlander S."/>
            <person name="Gibbs R."/>
        </authorList>
    </citation>
    <scope>NUCLEOTIDE SEQUENCE [LARGE SCALE GENOMIC DNA]</scope>
    <source>
        <strain evidence="6 7">DSM 4582</strain>
    </source>
</reference>
<dbReference type="PANTHER" id="PTHR19211">
    <property type="entry name" value="ATP-BINDING TRANSPORT PROTEIN-RELATED"/>
    <property type="match status" value="1"/>
</dbReference>
<keyword evidence="4" id="KW-0175">Coiled coil</keyword>
<dbReference type="InterPro" id="IPR050611">
    <property type="entry name" value="ABCF"/>
</dbReference>
<comment type="caution">
    <text evidence="6">The sequence shown here is derived from an EMBL/GenBank/DDBJ whole genome shotgun (WGS) entry which is preliminary data.</text>
</comment>
<feature type="domain" description="ABC transporter" evidence="5">
    <location>
        <begin position="230"/>
        <end position="445"/>
    </location>
</feature>